<dbReference type="Proteomes" id="UP000087171">
    <property type="component" value="Chromosome Ca3"/>
</dbReference>
<evidence type="ECO:0000256" key="6">
    <source>
        <dbReference type="ARBA" id="ARBA00023242"/>
    </source>
</evidence>
<dbReference type="PANTHER" id="PTHR32467">
    <property type="entry name" value="AP2-LIKE ETHYLENE-RESPONSIVE TRANSCRIPTION FACTOR"/>
    <property type="match status" value="1"/>
</dbReference>
<feature type="compositionally biased region" description="Polar residues" evidence="7">
    <location>
        <begin position="549"/>
        <end position="569"/>
    </location>
</feature>
<feature type="compositionally biased region" description="Low complexity" evidence="7">
    <location>
        <begin position="179"/>
        <end position="204"/>
    </location>
</feature>
<reference evidence="9" key="1">
    <citation type="journal article" date="2013" name="Nat. Biotechnol.">
        <title>Draft genome sequence of chickpea (Cicer arietinum) provides a resource for trait improvement.</title>
        <authorList>
            <person name="Varshney R.K."/>
            <person name="Song C."/>
            <person name="Saxena R.K."/>
            <person name="Azam S."/>
            <person name="Yu S."/>
            <person name="Sharpe A.G."/>
            <person name="Cannon S."/>
            <person name="Baek J."/>
            <person name="Rosen B.D."/>
            <person name="Tar'an B."/>
            <person name="Millan T."/>
            <person name="Zhang X."/>
            <person name="Ramsay L.D."/>
            <person name="Iwata A."/>
            <person name="Wang Y."/>
            <person name="Nelson W."/>
            <person name="Farmer A.D."/>
            <person name="Gaur P.M."/>
            <person name="Soderlund C."/>
            <person name="Penmetsa R.V."/>
            <person name="Xu C."/>
            <person name="Bharti A.K."/>
            <person name="He W."/>
            <person name="Winter P."/>
            <person name="Zhao S."/>
            <person name="Hane J.K."/>
            <person name="Carrasquilla-Garcia N."/>
            <person name="Condie J.A."/>
            <person name="Upadhyaya H.D."/>
            <person name="Luo M.C."/>
            <person name="Thudi M."/>
            <person name="Gowda C.L."/>
            <person name="Singh N.P."/>
            <person name="Lichtenzveig J."/>
            <person name="Gali K.K."/>
            <person name="Rubio J."/>
            <person name="Nadarajan N."/>
            <person name="Dolezel J."/>
            <person name="Bansal K.C."/>
            <person name="Xu X."/>
            <person name="Edwards D."/>
            <person name="Zhang G."/>
            <person name="Kahl G."/>
            <person name="Gil J."/>
            <person name="Singh K.B."/>
            <person name="Datta S.K."/>
            <person name="Jackson S.A."/>
            <person name="Wang J."/>
            <person name="Cook D.R."/>
        </authorList>
    </citation>
    <scope>NUCLEOTIDE SEQUENCE [LARGE SCALE GENOMIC DNA]</scope>
    <source>
        <strain evidence="9">cv. CDC Frontier</strain>
    </source>
</reference>
<feature type="region of interest" description="Disordered" evidence="7">
    <location>
        <begin position="549"/>
        <end position="590"/>
    </location>
</feature>
<feature type="compositionally biased region" description="Polar residues" evidence="7">
    <location>
        <begin position="210"/>
        <end position="246"/>
    </location>
</feature>
<keyword evidence="3" id="KW-0805">Transcription regulation</keyword>
<sequence>MASMNLLGFSLSPQEHPSTQDQTVASRFGFNHPDGISSSNQVQQDQCFDLSTPHHSSLNHLSHPFSIYEAFHTNNNIHTTQDWKQNYNNQNLLLGASCINQNANNNHQQVQPKLENFLGGHSFTDHQEYGSNSVVSPYSSIQLPVQSEAVCGDGNTSNTNSIGLSMIKTWLRNQPPPENNNNESGGRVQTLSLSMSTGSQSSSSVPLINANVSGEISSSSENKQPPATTTAALDSNQSGVNENTVPRKSIDTFGQRTSIYRGVTRHRWTGRYEAHLWDNSCRREGQTRKGRQVYLGGYDKEEKAARAYDLAALKYWGTTTTTNFPISHYEKELEEMKHMTRQEYVASLRRKSSGFSRGASIYRGVTRHHQHGRWQARIGRVAGNKDLYLGTFSTQEEAAEAYDVAAIKFRGLSAVTNFDMNRYDVKSILESSTLPIGGAAKRLKDMEQVVELNVDNVHRTEQDHSTTIINTSHLTDHHQTINNNNNNNNYGAWHGLSFQQQHHPYNTTTNNNMQLHNYTYGTQTQKLWCKQEQDSDDHHSYDHIHHQLQLGNSNNNSTHNFFQPNSGLQNMMNMDSGSMDNNSSASNSVVYGGDHGNNGYGGSYMIPMVNENEIKGFGYENVFGTSDPYHAHARNLYYQQQLTVDQGGSNSNNNNNWVPTAIPTITPRTTNVSLCPPFTLLHE</sequence>
<dbReference type="Gene3D" id="3.30.730.10">
    <property type="entry name" value="AP2/ERF domain"/>
    <property type="match status" value="2"/>
</dbReference>
<organism evidence="9 10">
    <name type="scientific">Cicer arietinum</name>
    <name type="common">Chickpea</name>
    <name type="synonym">Garbanzo</name>
    <dbReference type="NCBI Taxonomy" id="3827"/>
    <lineage>
        <taxon>Eukaryota</taxon>
        <taxon>Viridiplantae</taxon>
        <taxon>Streptophyta</taxon>
        <taxon>Embryophyta</taxon>
        <taxon>Tracheophyta</taxon>
        <taxon>Spermatophyta</taxon>
        <taxon>Magnoliopsida</taxon>
        <taxon>eudicotyledons</taxon>
        <taxon>Gunneridae</taxon>
        <taxon>Pentapetalae</taxon>
        <taxon>rosids</taxon>
        <taxon>fabids</taxon>
        <taxon>Fabales</taxon>
        <taxon>Fabaceae</taxon>
        <taxon>Papilionoideae</taxon>
        <taxon>50 kb inversion clade</taxon>
        <taxon>NPAAA clade</taxon>
        <taxon>Hologalegina</taxon>
        <taxon>IRL clade</taxon>
        <taxon>Cicereae</taxon>
        <taxon>Cicer</taxon>
    </lineage>
</organism>
<dbReference type="PROSITE" id="PS51032">
    <property type="entry name" value="AP2_ERF"/>
    <property type="match status" value="2"/>
</dbReference>
<dbReference type="eggNOG" id="ENOG502QSTN">
    <property type="taxonomic scope" value="Eukaryota"/>
</dbReference>
<feature type="region of interest" description="Disordered" evidence="7">
    <location>
        <begin position="171"/>
        <end position="246"/>
    </location>
</feature>
<evidence type="ECO:0000313" key="9">
    <source>
        <dbReference type="Proteomes" id="UP000087171"/>
    </source>
</evidence>
<dbReference type="RefSeq" id="XP_004492865.1">
    <property type="nucleotide sequence ID" value="XM_004492808.3"/>
</dbReference>
<evidence type="ECO:0000256" key="3">
    <source>
        <dbReference type="ARBA" id="ARBA00023015"/>
    </source>
</evidence>
<dbReference type="GO" id="GO:0003700">
    <property type="term" value="F:DNA-binding transcription factor activity"/>
    <property type="evidence" value="ECO:0007669"/>
    <property type="project" value="InterPro"/>
</dbReference>
<keyword evidence="2" id="KW-0677">Repeat</keyword>
<dbReference type="InterPro" id="IPR001471">
    <property type="entry name" value="AP2/ERF_dom"/>
</dbReference>
<comment type="subcellular location">
    <subcellularLocation>
        <location evidence="1">Nucleus</location>
    </subcellularLocation>
</comment>
<dbReference type="PANTHER" id="PTHR32467:SF72">
    <property type="entry name" value="AP2-LIKE ETHYLENE-RESPONSIVE TRANSCRIPTION FACTOR BBM"/>
    <property type="match status" value="1"/>
</dbReference>
<protein>
    <submittedName>
        <fullName evidence="10">AP2-like ethylene-responsive transcription factor AIL1</fullName>
    </submittedName>
</protein>
<dbReference type="PaxDb" id="3827-XP_004492865.1"/>
<dbReference type="PRINTS" id="PR00367">
    <property type="entry name" value="ETHRSPELEMNT"/>
</dbReference>
<dbReference type="GO" id="GO:0005634">
    <property type="term" value="C:nucleus"/>
    <property type="evidence" value="ECO:0007669"/>
    <property type="project" value="UniProtKB-SubCell"/>
</dbReference>
<dbReference type="InterPro" id="IPR036955">
    <property type="entry name" value="AP2/ERF_dom_sf"/>
</dbReference>
<accession>A0A1S2XQD5</accession>
<gene>
    <name evidence="10" type="primary">LOC101489497</name>
</gene>
<evidence type="ECO:0000256" key="1">
    <source>
        <dbReference type="ARBA" id="ARBA00004123"/>
    </source>
</evidence>
<reference evidence="10" key="2">
    <citation type="submission" date="2025-08" db="UniProtKB">
        <authorList>
            <consortium name="RefSeq"/>
        </authorList>
    </citation>
    <scope>IDENTIFICATION</scope>
    <source>
        <tissue evidence="10">Etiolated seedlings</tissue>
    </source>
</reference>
<feature type="compositionally biased region" description="Polar residues" evidence="7">
    <location>
        <begin position="11"/>
        <end position="22"/>
    </location>
</feature>
<proteinExistence type="predicted"/>
<dbReference type="FunFam" id="3.30.730.10:FF:000002">
    <property type="entry name" value="AP2-like ethylene-responsive transcription factor"/>
    <property type="match status" value="1"/>
</dbReference>
<dbReference type="KEGG" id="cam:101489497"/>
<dbReference type="SUPFAM" id="SSF54171">
    <property type="entry name" value="DNA-binding domain"/>
    <property type="match status" value="2"/>
</dbReference>
<dbReference type="InterPro" id="IPR016177">
    <property type="entry name" value="DNA-bd_dom_sf"/>
</dbReference>
<feature type="compositionally biased region" description="Low complexity" evidence="7">
    <location>
        <begin position="570"/>
        <end position="590"/>
    </location>
</feature>
<dbReference type="AlphaFoldDB" id="A0A1S2XQD5"/>
<keyword evidence="6" id="KW-0539">Nucleus</keyword>
<dbReference type="GO" id="GO:0003677">
    <property type="term" value="F:DNA binding"/>
    <property type="evidence" value="ECO:0007669"/>
    <property type="project" value="UniProtKB-KW"/>
</dbReference>
<name>A0A1S2XQD5_CICAR</name>
<dbReference type="Pfam" id="PF00847">
    <property type="entry name" value="AP2"/>
    <property type="match status" value="2"/>
</dbReference>
<keyword evidence="5" id="KW-0804">Transcription</keyword>
<feature type="domain" description="AP2/ERF" evidence="8">
    <location>
        <begin position="259"/>
        <end position="325"/>
    </location>
</feature>
<evidence type="ECO:0000259" key="8">
    <source>
        <dbReference type="PROSITE" id="PS51032"/>
    </source>
</evidence>
<evidence type="ECO:0000313" key="10">
    <source>
        <dbReference type="RefSeq" id="XP_004492865.1"/>
    </source>
</evidence>
<dbReference type="GeneID" id="101489497"/>
<evidence type="ECO:0000256" key="2">
    <source>
        <dbReference type="ARBA" id="ARBA00022737"/>
    </source>
</evidence>
<dbReference type="FunFam" id="3.30.730.10:FF:000003">
    <property type="entry name" value="AP2-like ethylene-responsive transcription factor ANT"/>
    <property type="match status" value="1"/>
</dbReference>
<feature type="domain" description="AP2/ERF" evidence="8">
    <location>
        <begin position="361"/>
        <end position="419"/>
    </location>
</feature>
<evidence type="ECO:0000256" key="5">
    <source>
        <dbReference type="ARBA" id="ARBA00023163"/>
    </source>
</evidence>
<keyword evidence="9" id="KW-1185">Reference proteome</keyword>
<dbReference type="STRING" id="3827.A0A1S2XQD5"/>
<evidence type="ECO:0000256" key="7">
    <source>
        <dbReference type="SAM" id="MobiDB-lite"/>
    </source>
</evidence>
<dbReference type="SMART" id="SM00380">
    <property type="entry name" value="AP2"/>
    <property type="match status" value="2"/>
</dbReference>
<dbReference type="CDD" id="cd00018">
    <property type="entry name" value="AP2"/>
    <property type="match status" value="2"/>
</dbReference>
<keyword evidence="4" id="KW-0238">DNA-binding</keyword>
<dbReference type="OrthoDB" id="207175at2759"/>
<evidence type="ECO:0000256" key="4">
    <source>
        <dbReference type="ARBA" id="ARBA00023125"/>
    </source>
</evidence>
<feature type="region of interest" description="Disordered" evidence="7">
    <location>
        <begin position="1"/>
        <end position="22"/>
    </location>
</feature>